<dbReference type="Pfam" id="PF13739">
    <property type="entry name" value="PdaC"/>
    <property type="match status" value="1"/>
</dbReference>
<dbReference type="InterPro" id="IPR025303">
    <property type="entry name" value="PdaC"/>
</dbReference>
<accession>A0ABQ1FDU5</accession>
<dbReference type="PROSITE" id="PS51257">
    <property type="entry name" value="PROKAR_LIPOPROTEIN"/>
    <property type="match status" value="1"/>
</dbReference>
<comment type="caution">
    <text evidence="2">The sequence shown here is derived from an EMBL/GenBank/DDBJ whole genome shotgun (WGS) entry which is preliminary data.</text>
</comment>
<dbReference type="Gene3D" id="3.30.565.40">
    <property type="entry name" value="Fervidobacterium nodosum Rt17-B1 like"/>
    <property type="match status" value="1"/>
</dbReference>
<dbReference type="RefSeq" id="WP_188642392.1">
    <property type="nucleotide sequence ID" value="NZ_BMID01000001.1"/>
</dbReference>
<feature type="domain" description="Deacetylase PdaC" evidence="1">
    <location>
        <begin position="65"/>
        <end position="154"/>
    </location>
</feature>
<keyword evidence="3" id="KW-1185">Reference proteome</keyword>
<protein>
    <recommendedName>
        <fullName evidence="1">Deacetylase PdaC domain-containing protein</fullName>
    </recommendedName>
</protein>
<evidence type="ECO:0000313" key="3">
    <source>
        <dbReference type="Proteomes" id="UP000603317"/>
    </source>
</evidence>
<dbReference type="Proteomes" id="UP000603317">
    <property type="component" value="Unassembled WGS sequence"/>
</dbReference>
<gene>
    <name evidence="2" type="ORF">GCM10010923_18190</name>
</gene>
<evidence type="ECO:0000313" key="2">
    <source>
        <dbReference type="EMBL" id="GGA08327.1"/>
    </source>
</evidence>
<proteinExistence type="predicted"/>
<reference evidence="3" key="1">
    <citation type="journal article" date="2019" name="Int. J. Syst. Evol. Microbiol.">
        <title>The Global Catalogue of Microorganisms (GCM) 10K type strain sequencing project: providing services to taxonomists for standard genome sequencing and annotation.</title>
        <authorList>
            <consortium name="The Broad Institute Genomics Platform"/>
            <consortium name="The Broad Institute Genome Sequencing Center for Infectious Disease"/>
            <person name="Wu L."/>
            <person name="Ma J."/>
        </authorList>
    </citation>
    <scope>NUCLEOTIDE SEQUENCE [LARGE SCALE GENOMIC DNA]</scope>
    <source>
        <strain evidence="3">CGMCC 1.15297</strain>
    </source>
</reference>
<organism evidence="2 3">
    <name type="scientific">Blastomonas marina</name>
    <dbReference type="NCBI Taxonomy" id="1867408"/>
    <lineage>
        <taxon>Bacteria</taxon>
        <taxon>Pseudomonadati</taxon>
        <taxon>Pseudomonadota</taxon>
        <taxon>Alphaproteobacteria</taxon>
        <taxon>Sphingomonadales</taxon>
        <taxon>Sphingomonadaceae</taxon>
        <taxon>Blastomonas</taxon>
    </lineage>
</organism>
<name>A0ABQ1FDU5_9SPHN</name>
<evidence type="ECO:0000259" key="1">
    <source>
        <dbReference type="Pfam" id="PF13739"/>
    </source>
</evidence>
<sequence>MRRFAPAMITLALVACSAGCSGGDGRDGDVESDPEARAKATAAGGDGVAAAQDSGSAGARQVSLSTELYSFSYSYPGEAGSRQGLRMVLDRRLEEARTALIQQARESKKDSEAENYEFRPHTLATEWKVAARPPGWLSLVAETDSYFGGAHGMYTFDSLVWNDRERKGVKPVDLFATPEALLEAIRQRFCARLDELRAERRGQPVAKDSDDPFDACIDPIEDAVLVLRSQSGDAFDTIGILVPPYAAGPYAEGSYEVEIPVTRRVIAALKPGYRGAFALPGETGARD</sequence>
<dbReference type="EMBL" id="BMID01000001">
    <property type="protein sequence ID" value="GGA08327.1"/>
    <property type="molecule type" value="Genomic_DNA"/>
</dbReference>